<sequence length="642" mass="72006">MEPYPSALPSAQASSPDDLQQALRDSELHRALSLEGGALGTYEFFPELGRMNWSDRTKALFGLPPEAEITLAEFRAAIHPDDLPRALANLEAAQDPAGNGILEQEYRVRSASDGSTRWLRSKGKYFPAQPGQAARFAGVVQDITSWKESEYWLTEGQQRLQAALTASGTGTFRWNIQTNGLSWDENLDRLFGLPPGQTVRSLDSFIECVHPDDRAAVIECCCQCADSAADFDLQFRVVWPDGTIRWLDDKGKTYLDADGRPAYMTGACVDITARRQAEEALRASEARLRMLTEALPQLSWMRDATSHKLEYASNRWQEYSGIEDADLAWASMVHPDDKERAMQVWQESMASATDFREQVRLRNRDGEYRWHLSIAQPVRDGAGQVTKWTGTLLDIHEQKSFEETLERIVGERTRQLQQSNDDLQQFAHVASHDLKEPLRKARLFLGCYRDEARSSISPAGETFLNKVEGALDRMHAMVEGVLAYSLLHGQEFSPEPVNLADLLQEIAVDLEVPIHEKDATLHYQDLPLLKGSRVLLYQLFYNLLKNALKFTRAGVPPVLTLTAPASSGDLIIEVRDNGIGFAPDQAKRIFEPFTRLHSKDQFEGTGLGLALCQKIMERHGGSIRAEGREGEGAVFFLAFPFY</sequence>
<dbReference type="Gene3D" id="1.10.287.130">
    <property type="match status" value="1"/>
</dbReference>
<dbReference type="InterPro" id="IPR005467">
    <property type="entry name" value="His_kinase_dom"/>
</dbReference>
<dbReference type="InterPro" id="IPR000014">
    <property type="entry name" value="PAS"/>
</dbReference>
<dbReference type="NCBIfam" id="TIGR00229">
    <property type="entry name" value="sensory_box"/>
    <property type="match status" value="2"/>
</dbReference>
<organism evidence="9 10">
    <name type="scientific">Flaviaesturariibacter aridisoli</name>
    <dbReference type="NCBI Taxonomy" id="2545761"/>
    <lineage>
        <taxon>Bacteria</taxon>
        <taxon>Pseudomonadati</taxon>
        <taxon>Bacteroidota</taxon>
        <taxon>Chitinophagia</taxon>
        <taxon>Chitinophagales</taxon>
        <taxon>Chitinophagaceae</taxon>
        <taxon>Flaviaestuariibacter</taxon>
    </lineage>
</organism>
<dbReference type="FunFam" id="3.30.565.10:FF:000006">
    <property type="entry name" value="Sensor histidine kinase WalK"/>
    <property type="match status" value="1"/>
</dbReference>
<dbReference type="Gene3D" id="2.10.70.100">
    <property type="match status" value="2"/>
</dbReference>
<comment type="caution">
    <text evidence="9">The sequence shown here is derived from an EMBL/GenBank/DDBJ whole genome shotgun (WGS) entry which is preliminary data.</text>
</comment>
<evidence type="ECO:0000259" key="8">
    <source>
        <dbReference type="PROSITE" id="PS50113"/>
    </source>
</evidence>
<dbReference type="EMBL" id="SKFH01000034">
    <property type="protein sequence ID" value="TCZ67499.1"/>
    <property type="molecule type" value="Genomic_DNA"/>
</dbReference>
<dbReference type="PRINTS" id="PR00344">
    <property type="entry name" value="BCTRLSENSOR"/>
</dbReference>
<dbReference type="Gene3D" id="3.30.450.20">
    <property type="entry name" value="PAS domain"/>
    <property type="match status" value="3"/>
</dbReference>
<evidence type="ECO:0000256" key="5">
    <source>
        <dbReference type="ARBA" id="ARBA00022777"/>
    </source>
</evidence>
<dbReference type="SUPFAM" id="SSF55874">
    <property type="entry name" value="ATPase domain of HSP90 chaperone/DNA topoisomerase II/histidine kinase"/>
    <property type="match status" value="1"/>
</dbReference>
<evidence type="ECO:0000256" key="3">
    <source>
        <dbReference type="ARBA" id="ARBA00022553"/>
    </source>
</evidence>
<dbReference type="CDD" id="cd00130">
    <property type="entry name" value="PAS"/>
    <property type="match status" value="3"/>
</dbReference>
<dbReference type="InterPro" id="IPR000700">
    <property type="entry name" value="PAS-assoc_C"/>
</dbReference>
<dbReference type="Pfam" id="PF02518">
    <property type="entry name" value="HATPase_c"/>
    <property type="match status" value="1"/>
</dbReference>
<dbReference type="InterPro" id="IPR013655">
    <property type="entry name" value="PAS_fold_3"/>
</dbReference>
<dbReference type="InterPro" id="IPR036097">
    <property type="entry name" value="HisK_dim/P_sf"/>
</dbReference>
<evidence type="ECO:0000259" key="6">
    <source>
        <dbReference type="PROSITE" id="PS50109"/>
    </source>
</evidence>
<keyword evidence="5" id="KW-0418">Kinase</keyword>
<dbReference type="SUPFAM" id="SSF47384">
    <property type="entry name" value="Homodimeric domain of signal transducing histidine kinase"/>
    <property type="match status" value="1"/>
</dbReference>
<reference evidence="9 10" key="1">
    <citation type="submission" date="2019-03" db="EMBL/GenBank/DDBJ databases">
        <authorList>
            <person name="Kim M.K.M."/>
        </authorList>
    </citation>
    <scope>NUCLEOTIDE SEQUENCE [LARGE SCALE GENOMIC DNA]</scope>
    <source>
        <strain evidence="9 10">17J68-15</strain>
    </source>
</reference>
<feature type="domain" description="PAS" evidence="7">
    <location>
        <begin position="156"/>
        <end position="219"/>
    </location>
</feature>
<dbReference type="RefSeq" id="WP_131853449.1">
    <property type="nucleotide sequence ID" value="NZ_SKFH01000034.1"/>
</dbReference>
<keyword evidence="4" id="KW-0808">Transferase</keyword>
<feature type="domain" description="PAC" evidence="8">
    <location>
        <begin position="102"/>
        <end position="155"/>
    </location>
</feature>
<dbReference type="CDD" id="cd00082">
    <property type="entry name" value="HisKA"/>
    <property type="match status" value="1"/>
</dbReference>
<dbReference type="PROSITE" id="PS50109">
    <property type="entry name" value="HIS_KIN"/>
    <property type="match status" value="1"/>
</dbReference>
<dbReference type="AlphaFoldDB" id="A0A4R4E0D1"/>
<dbReference type="PANTHER" id="PTHR43304">
    <property type="entry name" value="PHYTOCHROME-LIKE PROTEIN CPH1"/>
    <property type="match status" value="1"/>
</dbReference>
<comment type="catalytic activity">
    <reaction evidence="1">
        <text>ATP + protein L-histidine = ADP + protein N-phospho-L-histidine.</text>
        <dbReference type="EC" id="2.7.13.3"/>
    </reaction>
</comment>
<dbReference type="InterPro" id="IPR001610">
    <property type="entry name" value="PAC"/>
</dbReference>
<accession>A0A4R4E0D1</accession>
<proteinExistence type="predicted"/>
<dbReference type="GO" id="GO:0000155">
    <property type="term" value="F:phosphorelay sensor kinase activity"/>
    <property type="evidence" value="ECO:0007669"/>
    <property type="project" value="InterPro"/>
</dbReference>
<evidence type="ECO:0000259" key="7">
    <source>
        <dbReference type="PROSITE" id="PS50112"/>
    </source>
</evidence>
<evidence type="ECO:0000313" key="9">
    <source>
        <dbReference type="EMBL" id="TCZ67499.1"/>
    </source>
</evidence>
<dbReference type="InterPro" id="IPR003594">
    <property type="entry name" value="HATPase_dom"/>
</dbReference>
<feature type="domain" description="PAC" evidence="8">
    <location>
        <begin position="231"/>
        <end position="283"/>
    </location>
</feature>
<dbReference type="PROSITE" id="PS50112">
    <property type="entry name" value="PAS"/>
    <property type="match status" value="1"/>
</dbReference>
<evidence type="ECO:0000256" key="4">
    <source>
        <dbReference type="ARBA" id="ARBA00022679"/>
    </source>
</evidence>
<evidence type="ECO:0000256" key="1">
    <source>
        <dbReference type="ARBA" id="ARBA00000085"/>
    </source>
</evidence>
<dbReference type="SMART" id="SM00388">
    <property type="entry name" value="HisKA"/>
    <property type="match status" value="1"/>
</dbReference>
<dbReference type="Proteomes" id="UP000295164">
    <property type="component" value="Unassembled WGS sequence"/>
</dbReference>
<dbReference type="InterPro" id="IPR004358">
    <property type="entry name" value="Sig_transdc_His_kin-like_C"/>
</dbReference>
<protein>
    <recommendedName>
        <fullName evidence="2">histidine kinase</fullName>
        <ecNumber evidence="2">2.7.13.3</ecNumber>
    </recommendedName>
</protein>
<dbReference type="EC" id="2.7.13.3" evidence="2"/>
<dbReference type="SMART" id="SM00086">
    <property type="entry name" value="PAC"/>
    <property type="match status" value="3"/>
</dbReference>
<dbReference type="OrthoDB" id="607558at2"/>
<dbReference type="PANTHER" id="PTHR43304:SF1">
    <property type="entry name" value="PAC DOMAIN-CONTAINING PROTEIN"/>
    <property type="match status" value="1"/>
</dbReference>
<dbReference type="InterPro" id="IPR003661">
    <property type="entry name" value="HisK_dim/P_dom"/>
</dbReference>
<gene>
    <name evidence="9" type="ORF">E0486_15580</name>
</gene>
<dbReference type="Pfam" id="PF08447">
    <property type="entry name" value="PAS_3"/>
    <property type="match status" value="3"/>
</dbReference>
<dbReference type="FunFam" id="3.30.450.20:FF:000099">
    <property type="entry name" value="Sensory box sensor histidine kinase"/>
    <property type="match status" value="1"/>
</dbReference>
<dbReference type="Gene3D" id="3.30.565.10">
    <property type="entry name" value="Histidine kinase-like ATPase, C-terminal domain"/>
    <property type="match status" value="1"/>
</dbReference>
<dbReference type="SUPFAM" id="SSF55785">
    <property type="entry name" value="PYP-like sensor domain (PAS domain)"/>
    <property type="match status" value="3"/>
</dbReference>
<keyword evidence="3" id="KW-0597">Phosphoprotein</keyword>
<keyword evidence="10" id="KW-1185">Reference proteome</keyword>
<dbReference type="InterPro" id="IPR036890">
    <property type="entry name" value="HATPase_C_sf"/>
</dbReference>
<evidence type="ECO:0000313" key="10">
    <source>
        <dbReference type="Proteomes" id="UP000295164"/>
    </source>
</evidence>
<dbReference type="InterPro" id="IPR052162">
    <property type="entry name" value="Sensor_kinase/Photoreceptor"/>
</dbReference>
<feature type="domain" description="Histidine kinase" evidence="6">
    <location>
        <begin position="429"/>
        <end position="642"/>
    </location>
</feature>
<name>A0A4R4E0D1_9BACT</name>
<dbReference type="SMART" id="SM00387">
    <property type="entry name" value="HATPase_c"/>
    <property type="match status" value="1"/>
</dbReference>
<evidence type="ECO:0000256" key="2">
    <source>
        <dbReference type="ARBA" id="ARBA00012438"/>
    </source>
</evidence>
<dbReference type="SMART" id="SM00091">
    <property type="entry name" value="PAS"/>
    <property type="match status" value="3"/>
</dbReference>
<dbReference type="InterPro" id="IPR035965">
    <property type="entry name" value="PAS-like_dom_sf"/>
</dbReference>
<feature type="domain" description="PAC" evidence="8">
    <location>
        <begin position="355"/>
        <end position="407"/>
    </location>
</feature>
<dbReference type="PROSITE" id="PS50113">
    <property type="entry name" value="PAC"/>
    <property type="match status" value="3"/>
</dbReference>